<dbReference type="SUPFAM" id="SSF69318">
    <property type="entry name" value="Integrin alpha N-terminal domain"/>
    <property type="match status" value="1"/>
</dbReference>
<sequence>MPDTFVFATNDNTDQRGILYFHNLPFKDSLLLPNLTISDPAWQPFTNFGNKIVIVDINNDNFNDLIVTSPTSKWLDLPEVGHVHLFMNTQSEPFFKPKSIIIRGLPIAHSFFGWNAEVVGDLDGDGANDILIAALKVSDGDLRGGVYVYFGGDESVIRDLTYYEIIRPSETVENKLTGFGFFISSKMVLDTEGNNYIMMSRVFNGEVDVQKLTKRAIIKVYVDVEPNQFTIDESKFYVTFDFISSLLAKKELNFLIKIRYTNVINQLNATTKLSFMHSTNYEMVSADYPPNTHVFDHNVTHGSEEQHRVHLLPSYDKLSPKWILQAEIILKSSRTTTTDDPAITLFHQIFYREISFERECPQKECIESYAVESTNDPIWFQNTDQPIEFSIQLTNKGSFLTHLIIDAGLSMDCKISIPDMEVIQNLNSSNFWFASQNSNVRVLYNKSTQSGGSFQFDVLVYCPQVINVAPDPILKLAIKSFLSRDPQKFEIRARTKFKHEFTIETKKSHTLSNKVCPDSETEKNIEFNVELSIKEDHYDNDLRLSATLNLEDTVGLSVISIDIKPLQNKVAQIFQIQKEDRVKQVRLSISCKMMIKSSKDFHITLHVEPVLESNSPYKLKSIMTNEVEQIVMISFEYCKKHLLIMIFAALGCVILIIGAGILVHIKIVVPRLITPNEDLTQFAEHQEPVVTL</sequence>
<name>A0A0C2MFR4_THEKT</name>
<dbReference type="InterPro" id="IPR013519">
    <property type="entry name" value="Int_alpha_beta-p"/>
</dbReference>
<feature type="repeat" description="FG-GAP" evidence="2">
    <location>
        <begin position="98"/>
        <end position="158"/>
    </location>
</feature>
<dbReference type="GO" id="GO:0098609">
    <property type="term" value="P:cell-cell adhesion"/>
    <property type="evidence" value="ECO:0007669"/>
    <property type="project" value="TreeGrafter"/>
</dbReference>
<keyword evidence="3" id="KW-0130">Cell adhesion</keyword>
<dbReference type="SMART" id="SM00191">
    <property type="entry name" value="Int_alpha"/>
    <property type="match status" value="2"/>
</dbReference>
<feature type="transmembrane region" description="Helical" evidence="3">
    <location>
        <begin position="642"/>
        <end position="663"/>
    </location>
</feature>
<keyword evidence="3" id="KW-0675">Receptor</keyword>
<keyword evidence="3" id="KW-1133">Transmembrane helix</keyword>
<keyword evidence="5" id="KW-1185">Reference proteome</keyword>
<dbReference type="OrthoDB" id="5317514at2759"/>
<gene>
    <name evidence="4" type="ORF">RF11_06552</name>
</gene>
<evidence type="ECO:0000313" key="4">
    <source>
        <dbReference type="EMBL" id="KII60551.1"/>
    </source>
</evidence>
<comment type="subcellular location">
    <subcellularLocation>
        <location evidence="3">Membrane</location>
        <topology evidence="3">Single-pass type I membrane protein</topology>
    </subcellularLocation>
</comment>
<dbReference type="GO" id="GO:0009897">
    <property type="term" value="C:external side of plasma membrane"/>
    <property type="evidence" value="ECO:0007669"/>
    <property type="project" value="TreeGrafter"/>
</dbReference>
<dbReference type="Gene3D" id="2.130.10.130">
    <property type="entry name" value="Integrin alpha, N-terminal"/>
    <property type="match status" value="1"/>
</dbReference>
<dbReference type="Proteomes" id="UP000031668">
    <property type="component" value="Unassembled WGS sequence"/>
</dbReference>
<proteinExistence type="inferred from homology"/>
<accession>A0A0C2MFR4</accession>
<dbReference type="InterPro" id="IPR028994">
    <property type="entry name" value="Integrin_alpha_N"/>
</dbReference>
<dbReference type="GO" id="GO:0008305">
    <property type="term" value="C:integrin complex"/>
    <property type="evidence" value="ECO:0007669"/>
    <property type="project" value="InterPro"/>
</dbReference>
<keyword evidence="3" id="KW-0472">Membrane</keyword>
<comment type="similarity">
    <text evidence="3">Belongs to the integrin alpha chain family.</text>
</comment>
<dbReference type="GO" id="GO:0033627">
    <property type="term" value="P:cell adhesion mediated by integrin"/>
    <property type="evidence" value="ECO:0007669"/>
    <property type="project" value="TreeGrafter"/>
</dbReference>
<dbReference type="GO" id="GO:0005178">
    <property type="term" value="F:integrin binding"/>
    <property type="evidence" value="ECO:0007669"/>
    <property type="project" value="TreeGrafter"/>
</dbReference>
<dbReference type="AlphaFoldDB" id="A0A0C2MFR4"/>
<dbReference type="PANTHER" id="PTHR23220">
    <property type="entry name" value="INTEGRIN ALPHA"/>
    <property type="match status" value="1"/>
</dbReference>
<protein>
    <submittedName>
        <fullName evidence="4">Integrin alpha-4</fullName>
    </submittedName>
</protein>
<dbReference type="PANTHER" id="PTHR23220:SF133">
    <property type="entry name" value="INTEGRIN ALPHA-PS2"/>
    <property type="match status" value="1"/>
</dbReference>
<evidence type="ECO:0000256" key="2">
    <source>
        <dbReference type="PROSITE-ProRule" id="PRU00803"/>
    </source>
</evidence>
<dbReference type="PROSITE" id="PS51470">
    <property type="entry name" value="FG_GAP"/>
    <property type="match status" value="2"/>
</dbReference>
<evidence type="ECO:0000256" key="3">
    <source>
        <dbReference type="RuleBase" id="RU003762"/>
    </source>
</evidence>
<evidence type="ECO:0000256" key="1">
    <source>
        <dbReference type="ARBA" id="ARBA00023180"/>
    </source>
</evidence>
<keyword evidence="3 4" id="KW-0401">Integrin</keyword>
<dbReference type="PRINTS" id="PR01185">
    <property type="entry name" value="INTEGRINA"/>
</dbReference>
<dbReference type="EMBL" id="JWZT01005574">
    <property type="protein sequence ID" value="KII60551.1"/>
    <property type="molecule type" value="Genomic_DNA"/>
</dbReference>
<reference evidence="4 5" key="1">
    <citation type="journal article" date="2014" name="Genome Biol. Evol.">
        <title>The genome of the myxosporean Thelohanellus kitauei shows adaptations to nutrient acquisition within its fish host.</title>
        <authorList>
            <person name="Yang Y."/>
            <person name="Xiong J."/>
            <person name="Zhou Z."/>
            <person name="Huo F."/>
            <person name="Miao W."/>
            <person name="Ran C."/>
            <person name="Liu Y."/>
            <person name="Zhang J."/>
            <person name="Feng J."/>
            <person name="Wang M."/>
            <person name="Wang M."/>
            <person name="Wang L."/>
            <person name="Yao B."/>
        </authorList>
    </citation>
    <scope>NUCLEOTIDE SEQUENCE [LARGE SCALE GENOMIC DNA]</scope>
    <source>
        <strain evidence="4">Wuqing</strain>
    </source>
</reference>
<keyword evidence="1" id="KW-0325">Glycoprotein</keyword>
<evidence type="ECO:0000313" key="5">
    <source>
        <dbReference type="Proteomes" id="UP000031668"/>
    </source>
</evidence>
<feature type="repeat" description="FG-GAP" evidence="2">
    <location>
        <begin position="34"/>
        <end position="95"/>
    </location>
</feature>
<dbReference type="GO" id="GO:0007229">
    <property type="term" value="P:integrin-mediated signaling pathway"/>
    <property type="evidence" value="ECO:0007669"/>
    <property type="project" value="UniProtKB-KW"/>
</dbReference>
<dbReference type="GO" id="GO:0007160">
    <property type="term" value="P:cell-matrix adhesion"/>
    <property type="evidence" value="ECO:0007669"/>
    <property type="project" value="TreeGrafter"/>
</dbReference>
<organism evidence="4 5">
    <name type="scientific">Thelohanellus kitauei</name>
    <name type="common">Myxosporean</name>
    <dbReference type="NCBI Taxonomy" id="669202"/>
    <lineage>
        <taxon>Eukaryota</taxon>
        <taxon>Metazoa</taxon>
        <taxon>Cnidaria</taxon>
        <taxon>Myxozoa</taxon>
        <taxon>Myxosporea</taxon>
        <taxon>Bivalvulida</taxon>
        <taxon>Platysporina</taxon>
        <taxon>Myxobolidae</taxon>
        <taxon>Thelohanellus</taxon>
    </lineage>
</organism>
<keyword evidence="3" id="KW-0812">Transmembrane</keyword>
<comment type="caution">
    <text evidence="4">The sequence shown here is derived from an EMBL/GenBank/DDBJ whole genome shotgun (WGS) entry which is preliminary data.</text>
</comment>
<dbReference type="InterPro" id="IPR000413">
    <property type="entry name" value="Integrin_alpha"/>
</dbReference>